<gene>
    <name evidence="2" type="ORF">Tci_009407</name>
</gene>
<feature type="region of interest" description="Disordered" evidence="1">
    <location>
        <begin position="617"/>
        <end position="645"/>
    </location>
</feature>
<feature type="region of interest" description="Disordered" evidence="1">
    <location>
        <begin position="1556"/>
        <end position="1578"/>
    </location>
</feature>
<accession>A0A6L2JLA8</accession>
<organism evidence="2">
    <name type="scientific">Tanacetum cinerariifolium</name>
    <name type="common">Dalmatian daisy</name>
    <name type="synonym">Chrysanthemum cinerariifolium</name>
    <dbReference type="NCBI Taxonomy" id="118510"/>
    <lineage>
        <taxon>Eukaryota</taxon>
        <taxon>Viridiplantae</taxon>
        <taxon>Streptophyta</taxon>
        <taxon>Embryophyta</taxon>
        <taxon>Tracheophyta</taxon>
        <taxon>Spermatophyta</taxon>
        <taxon>Magnoliopsida</taxon>
        <taxon>eudicotyledons</taxon>
        <taxon>Gunneridae</taxon>
        <taxon>Pentapetalae</taxon>
        <taxon>asterids</taxon>
        <taxon>campanulids</taxon>
        <taxon>Asterales</taxon>
        <taxon>Asteraceae</taxon>
        <taxon>Asteroideae</taxon>
        <taxon>Anthemideae</taxon>
        <taxon>Anthemidinae</taxon>
        <taxon>Tanacetum</taxon>
    </lineage>
</organism>
<proteinExistence type="predicted"/>
<name>A0A6L2JLA8_TANCI</name>
<dbReference type="EMBL" id="BKCJ010000928">
    <property type="protein sequence ID" value="GEU37429.1"/>
    <property type="molecule type" value="Genomic_DNA"/>
</dbReference>
<feature type="compositionally biased region" description="Basic and acidic residues" evidence="1">
    <location>
        <begin position="1205"/>
        <end position="1219"/>
    </location>
</feature>
<evidence type="ECO:0000313" key="2">
    <source>
        <dbReference type="EMBL" id="GEU37429.1"/>
    </source>
</evidence>
<dbReference type="Pfam" id="PF14223">
    <property type="entry name" value="Retrotran_gag_2"/>
    <property type="match status" value="1"/>
</dbReference>
<reference evidence="2" key="1">
    <citation type="journal article" date="2019" name="Sci. Rep.">
        <title>Draft genome of Tanacetum cinerariifolium, the natural source of mosquito coil.</title>
        <authorList>
            <person name="Yamashiro T."/>
            <person name="Shiraishi A."/>
            <person name="Satake H."/>
            <person name="Nakayama K."/>
        </authorList>
    </citation>
    <scope>NUCLEOTIDE SEQUENCE</scope>
</reference>
<feature type="region of interest" description="Disordered" evidence="1">
    <location>
        <begin position="1169"/>
        <end position="1219"/>
    </location>
</feature>
<evidence type="ECO:0000256" key="1">
    <source>
        <dbReference type="SAM" id="MobiDB-lite"/>
    </source>
</evidence>
<sequence>MESKSKTTQTVSVLKPSVIVNGDFVIVVASASAEGPIPPKTAKQKLARKNELKAKSTLMLAILDEHLLKFQACKDAKYLWEAIKNMFGGNKKSKKIQKTILKQNYENFAASSQEGLDKTYDRFQKLTSQLEIHGEVIYQEDANLKLLRSLPSAWNNIALIMRNKSDLNTLSMDDLYNNLKVYESEIKGVRIKSLQGVTVVQLMSSRSIQLGSISGIRANVTKNGNKVLTRTVGTREETYKPTTVEEKLDRRNEMKARGTLLMALHNKDQLKFHSYQDANLLMEAIEKRYGGNKESKKVQRTLLKQQYENFLALSSKTLDQTFDRLQKLIRSSNTNQNPQNMAFVSSNNTSSTNEADTTANRVSTANTQEEMDLHWEMAMLTIRPRRFMKRTCRNLNMNGRRIEVESIEEKLSQRNFPTENALIAQDGIKGYDWSYQAEEEIPTKYGFMALTSSRSSLSSESEVDSCSKSCMKAYANLKKQYDSLTSDYKKSQYNLLSYKADSQVNGKSKAGLGYKEITPDSFVNSSEILEKQENRSDKEYHAVPPPFIGNYMPLKRDLRLIDEHFKIMYVDVISNIAPSDVKTVKTIDVNHKDDESEEEISPIIEVKTVKPSVEKIKSVKPPSETVKTEESPKQHKYHPRGNQQNWNNLMSQRIGSNFKMINKDCYVCGSFEHLQYVCDKKDVRPMRNNSNRVNHKNFANKLTHPYPKRGFVPQAVLTRSCKINTVGASVNVVTRPVNTAGSKSTVNHLRLKSKAYKRGHSKDTMPNTKFLAHKNSIFNKKVNTIKVNDSTARDRAVVSGNLRRKGNPQQKEHKEKEVIDSGCSRHMIGNKCYLTDFEAYDGGFVSFGDGKGRISGKEVDNTACYVLNRALMTKPHNKTPYELIHGRSSLIDFMEPFGCPVTNLNTRDNLGKCEGKADEGYFIGKKAPEVDGSEASDNVGKNDQVPRSKVERLFQQERQTENINNTNSVNTVSLPVNTVGSSFVNAASQTPINAAGPSARTNAFEEHSFEQISPFKNAFSLPHVPIVTPIDDTGIFSNAYDDEVIEGEVDMNNVDSSYIIPEATKFLKDHPQEQVIGSLETPATAKVKKVNDQEQIQALVVKTKVIITEDNIRSDLHFDDAEGTVCSLNEAIFEGLARMGMARHKEMYVISSHTKKIFANLRRIRAGFSGRKEAETSHDESEDEDHVPTPSSDPLPSGRRVKSPMKKDGLGAQEDASKQEKMIKEIDQNAEIALDDETQGRTNDDEMFRVDDLAGEEVVMDILAALKGVKPKVVVQEQEMSTTIPDAATKVKTAIPTLRAKGFKKEKREEFSKVKKARLLVELIEKRKKHFAALRVQEKRSKPPTKTQMKSQMSTYLRHMSGYKQSHLKGMSFDEIKELFDKEMRKVNDFVAKDSEEQKRSAKEAQESNNKRIAEHLESDISKKQKVDENVKPVIDDTEELKSNFNREDLEVLWAIVKDRFKKEKPVGDMDNILFRTLKTMFEHNVEDTIWKYQQGLAKDQASTASYADDVMVSFFSNQSNAPQLDNEDLEHIDTDDLKEMDLKRKVAMLTMRVKRAPRSQGNRNRDDPTRNAPVDTSTTEALVVQDGIGGYDWSFQAEEELTNYALMAHTSNLSSLDFEESDSKDKNVFESKEIKKTVKPSFEKIDIVNARNTTI</sequence>
<feature type="compositionally biased region" description="Basic and acidic residues" evidence="1">
    <location>
        <begin position="1170"/>
        <end position="1179"/>
    </location>
</feature>
<comment type="caution">
    <text evidence="2">The sequence shown here is derived from an EMBL/GenBank/DDBJ whole genome shotgun (WGS) entry which is preliminary data.</text>
</comment>
<feature type="region of interest" description="Disordered" evidence="1">
    <location>
        <begin position="333"/>
        <end position="360"/>
    </location>
</feature>
<protein>
    <submittedName>
        <fullName evidence="2">Uncharacterized protein</fullName>
    </submittedName>
</protein>